<feature type="region of interest" description="Disordered" evidence="1">
    <location>
        <begin position="34"/>
        <end position="100"/>
    </location>
</feature>
<comment type="caution">
    <text evidence="2">The sequence shown here is derived from an EMBL/GenBank/DDBJ whole genome shotgun (WGS) entry which is preliminary data.</text>
</comment>
<feature type="compositionally biased region" description="Basic and acidic residues" evidence="1">
    <location>
        <begin position="65"/>
        <end position="77"/>
    </location>
</feature>
<reference evidence="2 3" key="1">
    <citation type="journal article" date="2016" name="Sci. Rep.">
        <title>Draft genome sequencing and secretome analysis of fungal phytopathogen Ascochyta rabiei provides insight into the necrotrophic effector repertoire.</title>
        <authorList>
            <person name="Verma S."/>
            <person name="Gazara R.K."/>
            <person name="Nizam S."/>
            <person name="Parween S."/>
            <person name="Chattopadhyay D."/>
            <person name="Verma P.K."/>
        </authorList>
    </citation>
    <scope>NUCLEOTIDE SEQUENCE [LARGE SCALE GENOMIC DNA]</scope>
    <source>
        <strain evidence="2 3">ArDII</strain>
    </source>
</reference>
<dbReference type="AlphaFoldDB" id="A0A163DD56"/>
<feature type="compositionally biased region" description="Acidic residues" evidence="1">
    <location>
        <begin position="34"/>
        <end position="47"/>
    </location>
</feature>
<dbReference type="Proteomes" id="UP000076837">
    <property type="component" value="Unassembled WGS sequence"/>
</dbReference>
<evidence type="ECO:0000313" key="3">
    <source>
        <dbReference type="Proteomes" id="UP000076837"/>
    </source>
</evidence>
<organism evidence="2 3">
    <name type="scientific">Didymella rabiei</name>
    <name type="common">Chickpea ascochyta blight fungus</name>
    <name type="synonym">Mycosphaerella rabiei</name>
    <dbReference type="NCBI Taxonomy" id="5454"/>
    <lineage>
        <taxon>Eukaryota</taxon>
        <taxon>Fungi</taxon>
        <taxon>Dikarya</taxon>
        <taxon>Ascomycota</taxon>
        <taxon>Pezizomycotina</taxon>
        <taxon>Dothideomycetes</taxon>
        <taxon>Pleosporomycetidae</taxon>
        <taxon>Pleosporales</taxon>
        <taxon>Pleosporineae</taxon>
        <taxon>Didymellaceae</taxon>
        <taxon>Ascochyta</taxon>
    </lineage>
</organism>
<protein>
    <submittedName>
        <fullName evidence="2">Uncharacterized protein</fullName>
    </submittedName>
</protein>
<evidence type="ECO:0000313" key="2">
    <source>
        <dbReference type="EMBL" id="KZM23085.1"/>
    </source>
</evidence>
<keyword evidence="3" id="KW-1185">Reference proteome</keyword>
<evidence type="ECO:0000256" key="1">
    <source>
        <dbReference type="SAM" id="MobiDB-lite"/>
    </source>
</evidence>
<gene>
    <name evidence="2" type="ORF">ST47_g5707</name>
</gene>
<accession>A0A163DD56</accession>
<name>A0A163DD56_DIDRA</name>
<proteinExistence type="predicted"/>
<feature type="region of interest" description="Disordered" evidence="1">
    <location>
        <begin position="1"/>
        <end position="21"/>
    </location>
</feature>
<feature type="compositionally biased region" description="Polar residues" evidence="1">
    <location>
        <begin position="48"/>
        <end position="61"/>
    </location>
</feature>
<feature type="compositionally biased region" description="Basic residues" evidence="1">
    <location>
        <begin position="89"/>
        <end position="100"/>
    </location>
</feature>
<dbReference type="EMBL" id="JYNV01000200">
    <property type="protein sequence ID" value="KZM23085.1"/>
    <property type="molecule type" value="Genomic_DNA"/>
</dbReference>
<sequence length="100" mass="11162">MNEEWERTSLPSPPPCSSKPILIDLDIKSDQSCDTEDIGNFDLDEDNSSCASDYSSTNSDVSYLDLDKVDEGNRSDGKGYGSVQVKRNREGKRKPINTQR</sequence>